<sequence length="80" mass="9262">MATSTQVIDEQRACGRSATRTSSFSVKRTCGTSSRNIQLPEYDWSPLRSKDWKNTRERRSRRVSPLYVYYPDKSDPSIIS</sequence>
<reference evidence="1" key="1">
    <citation type="journal article" date="2020" name="G3 (Bethesda)">
        <title>High-Quality Assemblies for Three Invasive Social Wasps from the &lt;i&gt;Vespula&lt;/i&gt; Genus.</title>
        <authorList>
            <person name="Harrop T.W.R."/>
            <person name="Guhlin J."/>
            <person name="McLaughlin G.M."/>
            <person name="Permina E."/>
            <person name="Stockwell P."/>
            <person name="Gilligan J."/>
            <person name="Le Lec M.F."/>
            <person name="Gruber M.A.M."/>
            <person name="Quinn O."/>
            <person name="Lovegrove M."/>
            <person name="Duncan E.J."/>
            <person name="Remnant E.J."/>
            <person name="Van Eeckhoven J."/>
            <person name="Graham B."/>
            <person name="Knapp R.A."/>
            <person name="Langford K.W."/>
            <person name="Kronenberg Z."/>
            <person name="Press M.O."/>
            <person name="Eacker S.M."/>
            <person name="Wilson-Rankin E.E."/>
            <person name="Purcell J."/>
            <person name="Lester P.J."/>
            <person name="Dearden P.K."/>
        </authorList>
    </citation>
    <scope>NUCLEOTIDE SEQUENCE</scope>
    <source>
        <strain evidence="1">Marl-1</strain>
    </source>
</reference>
<accession>A0A834JR16</accession>
<evidence type="ECO:0000313" key="2">
    <source>
        <dbReference type="Proteomes" id="UP000614350"/>
    </source>
</evidence>
<keyword evidence="2" id="KW-1185">Reference proteome</keyword>
<comment type="caution">
    <text evidence="1">The sequence shown here is derived from an EMBL/GenBank/DDBJ whole genome shotgun (WGS) entry which is preliminary data.</text>
</comment>
<dbReference type="AlphaFoldDB" id="A0A834JR16"/>
<dbReference type="Proteomes" id="UP000614350">
    <property type="component" value="Unassembled WGS sequence"/>
</dbReference>
<evidence type="ECO:0000313" key="1">
    <source>
        <dbReference type="EMBL" id="KAF7391349.1"/>
    </source>
</evidence>
<protein>
    <submittedName>
        <fullName evidence="1">Uncharacterized protein</fullName>
    </submittedName>
</protein>
<proteinExistence type="predicted"/>
<dbReference type="EMBL" id="JACSEA010000010">
    <property type="protein sequence ID" value="KAF7391349.1"/>
    <property type="molecule type" value="Genomic_DNA"/>
</dbReference>
<gene>
    <name evidence="1" type="ORF">HZH66_009829</name>
</gene>
<organism evidence="1 2">
    <name type="scientific">Vespula vulgaris</name>
    <name type="common">Yellow jacket</name>
    <name type="synonym">Wasp</name>
    <dbReference type="NCBI Taxonomy" id="7454"/>
    <lineage>
        <taxon>Eukaryota</taxon>
        <taxon>Metazoa</taxon>
        <taxon>Ecdysozoa</taxon>
        <taxon>Arthropoda</taxon>
        <taxon>Hexapoda</taxon>
        <taxon>Insecta</taxon>
        <taxon>Pterygota</taxon>
        <taxon>Neoptera</taxon>
        <taxon>Endopterygota</taxon>
        <taxon>Hymenoptera</taxon>
        <taxon>Apocrita</taxon>
        <taxon>Aculeata</taxon>
        <taxon>Vespoidea</taxon>
        <taxon>Vespidae</taxon>
        <taxon>Vespinae</taxon>
        <taxon>Vespula</taxon>
    </lineage>
</organism>
<name>A0A834JR16_VESVU</name>